<reference evidence="1 2" key="1">
    <citation type="submission" date="2014-04" db="EMBL/GenBank/DDBJ databases">
        <title>Characterization and application of a salt tolerant electro-active bacterium.</title>
        <authorList>
            <person name="Yang L."/>
            <person name="Wei S."/>
            <person name="Tay Q.X.M."/>
        </authorList>
    </citation>
    <scope>NUCLEOTIDE SEQUENCE [LARGE SCALE GENOMIC DNA]</scope>
    <source>
        <strain evidence="1 2">LY1</strain>
    </source>
</reference>
<proteinExistence type="predicted"/>
<dbReference type="Proteomes" id="UP000027821">
    <property type="component" value="Unassembled WGS sequence"/>
</dbReference>
<comment type="caution">
    <text evidence="1">The sequence shown here is derived from an EMBL/GenBank/DDBJ whole genome shotgun (WGS) entry which is preliminary data.</text>
</comment>
<sequence length="146" mass="16553">MNSAPNMDRFIKAQQNIYAQVVTELKAGKKRTHWMWFIFPQIQGLGSSPMAVKYGLNGIEEAMAYYAHPILGVRLKECTQILLSLENPDVDAIFGYPDHLKLKSSLTLFSIIAEDSVFNTAISRLFQGQKDELTLRLINGENPHKR</sequence>
<dbReference type="InterPro" id="IPR036287">
    <property type="entry name" value="Rv1873-like_sf"/>
</dbReference>
<dbReference type="EMBL" id="JMIH01000023">
    <property type="protein sequence ID" value="KEO72990.1"/>
    <property type="molecule type" value="Genomic_DNA"/>
</dbReference>
<dbReference type="PIRSF" id="PIRSF008546">
    <property type="entry name" value="UCP008546"/>
    <property type="match status" value="1"/>
</dbReference>
<dbReference type="Pfam" id="PF08837">
    <property type="entry name" value="DUF1810"/>
    <property type="match status" value="1"/>
</dbReference>
<accession>A0A074KXQ3</accession>
<dbReference type="eggNOG" id="COG5579">
    <property type="taxonomic scope" value="Bacteria"/>
</dbReference>
<organism evidence="1 2">
    <name type="scientific">Anditalea andensis</name>
    <dbReference type="NCBI Taxonomy" id="1048983"/>
    <lineage>
        <taxon>Bacteria</taxon>
        <taxon>Pseudomonadati</taxon>
        <taxon>Bacteroidota</taxon>
        <taxon>Cytophagia</taxon>
        <taxon>Cytophagales</taxon>
        <taxon>Cytophagaceae</taxon>
        <taxon>Anditalea</taxon>
    </lineage>
</organism>
<name>A0A074KXQ3_9BACT</name>
<keyword evidence="2" id="KW-1185">Reference proteome</keyword>
<protein>
    <submittedName>
        <fullName evidence="1">Calpastatin</fullName>
    </submittedName>
</protein>
<dbReference type="InterPro" id="IPR014937">
    <property type="entry name" value="DUF1810"/>
</dbReference>
<dbReference type="STRING" id="1048983.EL17_15360"/>
<gene>
    <name evidence="1" type="ORF">EL17_15360</name>
</gene>
<dbReference type="AlphaFoldDB" id="A0A074KXQ3"/>
<dbReference type="Gene3D" id="1.25.40.380">
    <property type="entry name" value="Protein of unknown function DUF1810"/>
    <property type="match status" value="1"/>
</dbReference>
<evidence type="ECO:0000313" key="2">
    <source>
        <dbReference type="Proteomes" id="UP000027821"/>
    </source>
</evidence>
<dbReference type="RefSeq" id="WP_035076162.1">
    <property type="nucleotide sequence ID" value="NZ_JMIH01000023.1"/>
</dbReference>
<dbReference type="OrthoDB" id="9801870at2"/>
<evidence type="ECO:0000313" key="1">
    <source>
        <dbReference type="EMBL" id="KEO72990.1"/>
    </source>
</evidence>
<dbReference type="SUPFAM" id="SSF140736">
    <property type="entry name" value="Rv1873-like"/>
    <property type="match status" value="1"/>
</dbReference>